<sequence>MLRTLSISIAITGTLLLSACATESSRTVDVPRVTSYGSHYQGVRTPIAVGQFDNRSSYQRGLFSDGVDRLGNQAKTTLVTHLQQTNRFNVLERTNMAQLATEAGYSGASQNIKGASYVITGDVTEFGRKVTGDQQLFGILGRGKSQVAYAKVALNVVNVSTSEVVYSTQGAGEYSLSNREVVGFGGTAGYDATLNGKVLDLAIREAVNNLVQGIESGAWNPASN</sequence>
<evidence type="ECO:0000256" key="3">
    <source>
        <dbReference type="ARBA" id="ARBA00014028"/>
    </source>
</evidence>
<accession>A0A2P4EYY7</accession>
<keyword evidence="5 9" id="KW-0732">Signal</keyword>
<keyword evidence="8" id="KW-0449">Lipoprotein</keyword>
<dbReference type="Proteomes" id="UP000243451">
    <property type="component" value="Unassembled WGS sequence"/>
</dbReference>
<dbReference type="Gene3D" id="3.40.50.10610">
    <property type="entry name" value="ABC-type transport auxiliary lipoprotein component"/>
    <property type="match status" value="1"/>
</dbReference>
<evidence type="ECO:0000256" key="1">
    <source>
        <dbReference type="ARBA" id="ARBA00003989"/>
    </source>
</evidence>
<dbReference type="SUPFAM" id="SSF52964">
    <property type="entry name" value="TolB, N-terminal domain"/>
    <property type="match status" value="1"/>
</dbReference>
<dbReference type="PANTHER" id="PTHR41164:SF1">
    <property type="entry name" value="CURLI PRODUCTION ASSEMBLY_TRANSPORT COMPONENT CSGG"/>
    <property type="match status" value="1"/>
</dbReference>
<dbReference type="RefSeq" id="WP_104737011.1">
    <property type="nucleotide sequence ID" value="NZ_BMHR01000004.1"/>
</dbReference>
<dbReference type="AlphaFoldDB" id="A0A2P4EYY7"/>
<dbReference type="InterPro" id="IPR005534">
    <property type="entry name" value="Curli_assmbl/transp-comp_CsgG"/>
</dbReference>
<reference evidence="10 11" key="1">
    <citation type="submission" date="2018-01" db="EMBL/GenBank/DDBJ databases">
        <title>Draft genome of the type strain Pseudomonas oceani DSM 100277 isolated from the deep water in Okinawa trough, northwestern Pacific Ocean.</title>
        <authorList>
            <person name="Gomila M."/>
            <person name="Mulet M."/>
            <person name="Garcia-Valdes E."/>
            <person name="Lalucat J."/>
        </authorList>
    </citation>
    <scope>NUCLEOTIDE SEQUENCE [LARGE SCALE GENOMIC DNA]</scope>
    <source>
        <strain evidence="10 11">DSM 100277</strain>
    </source>
</reference>
<evidence type="ECO:0000256" key="7">
    <source>
        <dbReference type="ARBA" id="ARBA00023139"/>
    </source>
</evidence>
<evidence type="ECO:0000256" key="8">
    <source>
        <dbReference type="ARBA" id="ARBA00023288"/>
    </source>
</evidence>
<evidence type="ECO:0000256" key="4">
    <source>
        <dbReference type="ARBA" id="ARBA00022475"/>
    </source>
</evidence>
<protein>
    <recommendedName>
        <fullName evidence="3">Curli production assembly/transport component CsgG</fullName>
    </recommendedName>
</protein>
<comment type="caution">
    <text evidence="10">The sequence shown here is derived from an EMBL/GenBank/DDBJ whole genome shotgun (WGS) entry which is preliminary data.</text>
</comment>
<dbReference type="GO" id="GO:0030288">
    <property type="term" value="C:outer membrane-bounded periplasmic space"/>
    <property type="evidence" value="ECO:0007669"/>
    <property type="project" value="InterPro"/>
</dbReference>
<keyword evidence="11" id="KW-1185">Reference proteome</keyword>
<proteinExistence type="inferred from homology"/>
<comment type="function">
    <text evidence="1">May be involved in the biogenesis of curli organelles.</text>
</comment>
<comment type="similarity">
    <text evidence="2">Belongs to the CsgG family.</text>
</comment>
<evidence type="ECO:0000256" key="2">
    <source>
        <dbReference type="ARBA" id="ARBA00008899"/>
    </source>
</evidence>
<dbReference type="PANTHER" id="PTHR41164">
    <property type="entry name" value="CURLI PRODUCTION ASSEMBLY/TRANSPORT COMPONENT CSGG"/>
    <property type="match status" value="1"/>
</dbReference>
<keyword evidence="6" id="KW-0472">Membrane</keyword>
<evidence type="ECO:0000256" key="5">
    <source>
        <dbReference type="ARBA" id="ARBA00022729"/>
    </source>
</evidence>
<keyword evidence="7" id="KW-0564">Palmitate</keyword>
<feature type="signal peptide" evidence="9">
    <location>
        <begin position="1"/>
        <end position="21"/>
    </location>
</feature>
<dbReference type="EMBL" id="PPSK01000002">
    <property type="protein sequence ID" value="POB05685.1"/>
    <property type="molecule type" value="Genomic_DNA"/>
</dbReference>
<feature type="chain" id="PRO_5015190151" description="Curli production assembly/transport component CsgG" evidence="9">
    <location>
        <begin position="22"/>
        <end position="224"/>
    </location>
</feature>
<evidence type="ECO:0000256" key="9">
    <source>
        <dbReference type="SAM" id="SignalP"/>
    </source>
</evidence>
<name>A0A2P4EYY7_9GAMM</name>
<dbReference type="PROSITE" id="PS51257">
    <property type="entry name" value="PROKAR_LIPOPROTEIN"/>
    <property type="match status" value="1"/>
</dbReference>
<organism evidence="10 11">
    <name type="scientific">Halopseudomonas oceani</name>
    <dbReference type="NCBI Taxonomy" id="1708783"/>
    <lineage>
        <taxon>Bacteria</taxon>
        <taxon>Pseudomonadati</taxon>
        <taxon>Pseudomonadota</taxon>
        <taxon>Gammaproteobacteria</taxon>
        <taxon>Pseudomonadales</taxon>
        <taxon>Pseudomonadaceae</taxon>
        <taxon>Halopseudomonas</taxon>
    </lineage>
</organism>
<gene>
    <name evidence="10" type="ORF">C1949_03065</name>
</gene>
<evidence type="ECO:0000313" key="11">
    <source>
        <dbReference type="Proteomes" id="UP000243451"/>
    </source>
</evidence>
<evidence type="ECO:0000313" key="10">
    <source>
        <dbReference type="EMBL" id="POB05685.1"/>
    </source>
</evidence>
<keyword evidence="4" id="KW-1003">Cell membrane</keyword>
<dbReference type="Pfam" id="PF03783">
    <property type="entry name" value="CsgG"/>
    <property type="match status" value="1"/>
</dbReference>
<evidence type="ECO:0000256" key="6">
    <source>
        <dbReference type="ARBA" id="ARBA00023136"/>
    </source>
</evidence>
<dbReference type="OrthoDB" id="9793163at2"/>